<dbReference type="FunFam" id="3.40.309.10:FF:000003">
    <property type="entry name" value="Aldehyde dehydrogenase"/>
    <property type="match status" value="1"/>
</dbReference>
<evidence type="ECO:0000256" key="7">
    <source>
        <dbReference type="RuleBase" id="RU003345"/>
    </source>
</evidence>
<feature type="region of interest" description="Disordered" evidence="8">
    <location>
        <begin position="1"/>
        <end position="73"/>
    </location>
</feature>
<dbReference type="AlphaFoldDB" id="D5H965"/>
<evidence type="ECO:0000259" key="9">
    <source>
        <dbReference type="Pfam" id="PF00171"/>
    </source>
</evidence>
<feature type="active site" evidence="5 6">
    <location>
        <position position="283"/>
    </location>
</feature>
<reference evidence="11" key="2">
    <citation type="submission" date="2010-04" db="EMBL/GenBank/DDBJ databases">
        <title>Genome sequence of Salinibacter ruber M8.</title>
        <authorList>
            <consortium name="Genoscope"/>
        </authorList>
    </citation>
    <scope>NUCLEOTIDE SEQUENCE [LARGE SCALE GENOMIC DNA]</scope>
    <source>
        <strain evidence="11">M8</strain>
    </source>
</reference>
<evidence type="ECO:0000256" key="3">
    <source>
        <dbReference type="ARBA" id="ARBA00023027"/>
    </source>
</evidence>
<dbReference type="Gene3D" id="3.40.605.10">
    <property type="entry name" value="Aldehyde Dehydrogenase, Chain A, domain 1"/>
    <property type="match status" value="1"/>
</dbReference>
<dbReference type="PROSITE" id="PS00070">
    <property type="entry name" value="ALDEHYDE_DEHYDR_CYS"/>
    <property type="match status" value="1"/>
</dbReference>
<feature type="domain" description="Aldehyde dehydrogenase" evidence="9">
    <location>
        <begin position="72"/>
        <end position="509"/>
    </location>
</feature>
<dbReference type="HOGENOM" id="CLU_005391_3_1_10"/>
<proteinExistence type="inferred from homology"/>
<dbReference type="Pfam" id="PF00171">
    <property type="entry name" value="Aldedh"/>
    <property type="match status" value="1"/>
</dbReference>
<dbReference type="InterPro" id="IPR012394">
    <property type="entry name" value="Aldehyde_DH_NAD(P)"/>
</dbReference>
<dbReference type="PIRSF" id="PIRSF036492">
    <property type="entry name" value="ALDH"/>
    <property type="match status" value="1"/>
</dbReference>
<comment type="similarity">
    <text evidence="1 4 7">Belongs to the aldehyde dehydrogenase family.</text>
</comment>
<keyword evidence="3" id="KW-0520">NAD</keyword>
<dbReference type="PROSITE" id="PS00687">
    <property type="entry name" value="ALDEHYDE_DEHYDR_GLU"/>
    <property type="match status" value="1"/>
</dbReference>
<organism evidence="10 11">
    <name type="scientific">Salinibacter ruber (strain M8)</name>
    <dbReference type="NCBI Taxonomy" id="761659"/>
    <lineage>
        <taxon>Bacteria</taxon>
        <taxon>Pseudomonadati</taxon>
        <taxon>Rhodothermota</taxon>
        <taxon>Rhodothermia</taxon>
        <taxon>Rhodothermales</taxon>
        <taxon>Salinibacteraceae</taxon>
        <taxon>Salinibacter</taxon>
    </lineage>
</organism>
<evidence type="ECO:0000313" key="11">
    <source>
        <dbReference type="Proteomes" id="UP000000933"/>
    </source>
</evidence>
<dbReference type="InterPro" id="IPR016161">
    <property type="entry name" value="Ald_DH/histidinol_DH"/>
</dbReference>
<sequence>MENGAVSIRECPPVGGGSGRFLAGPTQIPAGPHCCRPGRGSWPSGDRFDSSSPERRPVPTMPDSLSPPPAPASADEIERVFAAQQAHAPAVRAASVDRRRDKLRRLCDGLRAHRTDFQDAIHADFRKAPAEVDLTEMKPLLDEAQFAINHLDDWMAPDRRSHPAFFAGTRSEIHYEPKGVALILAPWNYPLTLTLGPLIGALAAGNCVTLKPSEKTPHTNIVLKKLIGDLYEEREVALLTGAKEVAQGLLEQPYDHVYFTGSPRVGRLVMKDAADHLASVTLELGGKSPAIVDETADLDLAAERIAWSKFTNAGQTCIAPDYVLVDAPVHDALVARLIDTIERFYGATAAMRRGSDDYARLIDDGHWDRVVGLLEEAVADGATVAFGGQTNAETRYVSPTILTDVPLDTAVMQAEIFGPLLPIIPISSLNQAVGIVNDRPNPLSMYLFSERDAMVDTVLGRTTAGSTCINEGFFHYANPDLPFGGAGHSGIGRGHGEAGFRAFSNERSVLRRRYGASLVQAVLPPFTDRKESFLAALLRYFSGP</sequence>
<dbReference type="InterPro" id="IPR016162">
    <property type="entry name" value="Ald_DH_N"/>
</dbReference>
<evidence type="ECO:0000256" key="6">
    <source>
        <dbReference type="PROSITE-ProRule" id="PRU10007"/>
    </source>
</evidence>
<dbReference type="InterPro" id="IPR016163">
    <property type="entry name" value="Ald_DH_C"/>
</dbReference>
<evidence type="ECO:0000256" key="5">
    <source>
        <dbReference type="PIRSR" id="PIRSR036492-1"/>
    </source>
</evidence>
<dbReference type="PATRIC" id="fig|761659.10.peg.1800"/>
<dbReference type="InterPro" id="IPR015590">
    <property type="entry name" value="Aldehyde_DH_dom"/>
</dbReference>
<evidence type="ECO:0000256" key="1">
    <source>
        <dbReference type="ARBA" id="ARBA00009986"/>
    </source>
</evidence>
<dbReference type="GO" id="GO:0004029">
    <property type="term" value="F:aldehyde dehydrogenase (NAD+) activity"/>
    <property type="evidence" value="ECO:0007669"/>
    <property type="project" value="TreeGrafter"/>
</dbReference>
<evidence type="ECO:0000256" key="8">
    <source>
        <dbReference type="SAM" id="MobiDB-lite"/>
    </source>
</evidence>
<dbReference type="GO" id="GO:0006081">
    <property type="term" value="P:aldehyde metabolic process"/>
    <property type="evidence" value="ECO:0007669"/>
    <property type="project" value="InterPro"/>
</dbReference>
<dbReference type="PANTHER" id="PTHR43570">
    <property type="entry name" value="ALDEHYDE DEHYDROGENASE"/>
    <property type="match status" value="1"/>
</dbReference>
<dbReference type="InterPro" id="IPR029510">
    <property type="entry name" value="Ald_DH_CS_GLU"/>
</dbReference>
<dbReference type="SUPFAM" id="SSF53720">
    <property type="entry name" value="ALDH-like"/>
    <property type="match status" value="1"/>
</dbReference>
<protein>
    <recommendedName>
        <fullName evidence="4">Aldehyde dehydrogenase</fullName>
    </recommendedName>
</protein>
<dbReference type="CDD" id="cd07134">
    <property type="entry name" value="ALDH_AlkH-like"/>
    <property type="match status" value="1"/>
</dbReference>
<dbReference type="EMBL" id="FP565814">
    <property type="protein sequence ID" value="CBH24570.1"/>
    <property type="molecule type" value="Genomic_DNA"/>
</dbReference>
<accession>D5H965</accession>
<dbReference type="InterPro" id="IPR016160">
    <property type="entry name" value="Ald_DH_CS_CYS"/>
</dbReference>
<gene>
    <name evidence="10" type="primary">aldH</name>
    <name evidence="10" type="ordered locus">SRM_01649</name>
</gene>
<evidence type="ECO:0000256" key="2">
    <source>
        <dbReference type="ARBA" id="ARBA00023002"/>
    </source>
</evidence>
<dbReference type="Proteomes" id="UP000000933">
    <property type="component" value="Chromosome"/>
</dbReference>
<evidence type="ECO:0000256" key="4">
    <source>
        <dbReference type="PIRNR" id="PIRNR036492"/>
    </source>
</evidence>
<dbReference type="Gene3D" id="3.40.309.10">
    <property type="entry name" value="Aldehyde Dehydrogenase, Chain A, domain 2"/>
    <property type="match status" value="1"/>
</dbReference>
<dbReference type="GO" id="GO:0005737">
    <property type="term" value="C:cytoplasm"/>
    <property type="evidence" value="ECO:0007669"/>
    <property type="project" value="TreeGrafter"/>
</dbReference>
<keyword evidence="2 4" id="KW-0560">Oxidoreductase</keyword>
<name>D5H965_SALRM</name>
<dbReference type="KEGG" id="srm:SRM_01649"/>
<feature type="compositionally biased region" description="Basic and acidic residues" evidence="8">
    <location>
        <begin position="46"/>
        <end position="57"/>
    </location>
</feature>
<evidence type="ECO:0000313" key="10">
    <source>
        <dbReference type="EMBL" id="CBH24570.1"/>
    </source>
</evidence>
<dbReference type="PANTHER" id="PTHR43570:SF20">
    <property type="entry name" value="ALDEHYDE DEHYDROGENASE ALDX-RELATED"/>
    <property type="match status" value="1"/>
</dbReference>
<reference evidence="10 11" key="1">
    <citation type="journal article" date="2010" name="ISME J.">
        <title>Fine-scale evolution: genomic, phenotypic and ecological differentiation in two coexisting Salinibacter ruber strains.</title>
        <authorList>
            <person name="Pena A."/>
            <person name="Teeling H."/>
            <person name="Huerta-Cepas J."/>
            <person name="Santos F."/>
            <person name="Yarza P."/>
            <person name="Brito-Echeverria J."/>
            <person name="Lucio M."/>
            <person name="Schmitt-Kopplin P."/>
            <person name="Meseguer I."/>
            <person name="Schenowitz C."/>
            <person name="Dossat C."/>
            <person name="Barbe V."/>
            <person name="Dopazo J."/>
            <person name="Rossello-Mora R."/>
            <person name="Schuler M."/>
            <person name="Glockner F.O."/>
            <person name="Amann R."/>
            <person name="Gabaldon T."/>
            <person name="Anton J."/>
        </authorList>
    </citation>
    <scope>NUCLEOTIDE SEQUENCE [LARGE SCALE GENOMIC DNA]</scope>
    <source>
        <strain evidence="10 11">M8</strain>
    </source>
</reference>
<feature type="active site" evidence="5">
    <location>
        <position position="317"/>
    </location>
</feature>